<evidence type="ECO:0000256" key="9">
    <source>
        <dbReference type="SAM" id="MobiDB-lite"/>
    </source>
</evidence>
<feature type="region of interest" description="Disordered" evidence="9">
    <location>
        <begin position="379"/>
        <end position="400"/>
    </location>
</feature>
<dbReference type="InterPro" id="IPR051376">
    <property type="entry name" value="CWC25_splicing_factor"/>
</dbReference>
<keyword evidence="6" id="KW-0508">mRNA splicing</keyword>
<evidence type="ECO:0000256" key="6">
    <source>
        <dbReference type="ARBA" id="ARBA00023187"/>
    </source>
</evidence>
<feature type="coiled-coil region" evidence="8">
    <location>
        <begin position="22"/>
        <end position="49"/>
    </location>
</feature>
<evidence type="ECO:0000256" key="1">
    <source>
        <dbReference type="ARBA" id="ARBA00004123"/>
    </source>
</evidence>
<dbReference type="SMART" id="SM01083">
    <property type="entry name" value="Cir_N"/>
    <property type="match status" value="1"/>
</dbReference>
<proteinExistence type="inferred from homology"/>
<dbReference type="InterPro" id="IPR022209">
    <property type="entry name" value="CWC25"/>
</dbReference>
<dbReference type="GO" id="GO:0005684">
    <property type="term" value="C:U2-type spliceosomal complex"/>
    <property type="evidence" value="ECO:0007669"/>
    <property type="project" value="TreeGrafter"/>
</dbReference>
<dbReference type="PANTHER" id="PTHR16196">
    <property type="entry name" value="CELL CYCLE CONTROL PROTEIN CWF25"/>
    <property type="match status" value="1"/>
</dbReference>
<feature type="compositionally biased region" description="Basic and acidic residues" evidence="9">
    <location>
        <begin position="280"/>
        <end position="312"/>
    </location>
</feature>
<feature type="compositionally biased region" description="Basic residues" evidence="9">
    <location>
        <begin position="171"/>
        <end position="196"/>
    </location>
</feature>
<gene>
    <name evidence="11" type="ORF">Naga_100023g47</name>
</gene>
<feature type="compositionally biased region" description="Basic and acidic residues" evidence="9">
    <location>
        <begin position="322"/>
        <end position="344"/>
    </location>
</feature>
<comment type="subcellular location">
    <subcellularLocation>
        <location evidence="1">Nucleus</location>
    </subcellularLocation>
</comment>
<feature type="compositionally biased region" description="Basic and acidic residues" evidence="9">
    <location>
        <begin position="352"/>
        <end position="362"/>
    </location>
</feature>
<dbReference type="AlphaFoldDB" id="W7T8B6"/>
<evidence type="ECO:0000256" key="4">
    <source>
        <dbReference type="ARBA" id="ARBA00022728"/>
    </source>
</evidence>
<evidence type="ECO:0000256" key="7">
    <source>
        <dbReference type="ARBA" id="ARBA00023242"/>
    </source>
</evidence>
<dbReference type="PANTHER" id="PTHR16196:SF0">
    <property type="entry name" value="PRE-MRNA-SPLICING FACTOR CWC25 HOMOLOG"/>
    <property type="match status" value="1"/>
</dbReference>
<keyword evidence="3" id="KW-0507">mRNA processing</keyword>
<evidence type="ECO:0000256" key="8">
    <source>
        <dbReference type="SAM" id="Coils"/>
    </source>
</evidence>
<dbReference type="Pfam" id="PF10197">
    <property type="entry name" value="Cir_N"/>
    <property type="match status" value="1"/>
</dbReference>
<comment type="caution">
    <text evidence="11">The sequence shown here is derived from an EMBL/GenBank/DDBJ whole genome shotgun (WGS) entry which is preliminary data.</text>
</comment>
<dbReference type="Proteomes" id="UP000019335">
    <property type="component" value="Unassembled WGS sequence"/>
</dbReference>
<evidence type="ECO:0000256" key="2">
    <source>
        <dbReference type="ARBA" id="ARBA00006695"/>
    </source>
</evidence>
<feature type="region of interest" description="Disordered" evidence="9">
    <location>
        <begin position="169"/>
        <end position="363"/>
    </location>
</feature>
<feature type="compositionally biased region" description="Low complexity" evidence="9">
    <location>
        <begin position="226"/>
        <end position="237"/>
    </location>
</feature>
<dbReference type="GO" id="GO:0000398">
    <property type="term" value="P:mRNA splicing, via spliceosome"/>
    <property type="evidence" value="ECO:0007669"/>
    <property type="project" value="TreeGrafter"/>
</dbReference>
<dbReference type="InterPro" id="IPR019339">
    <property type="entry name" value="CIR_N_dom"/>
</dbReference>
<dbReference type="Pfam" id="PF12542">
    <property type="entry name" value="CWC25"/>
    <property type="match status" value="1"/>
</dbReference>
<feature type="domain" description="CBF1-interacting co-repressor CIR N-terminal" evidence="10">
    <location>
        <begin position="10"/>
        <end position="46"/>
    </location>
</feature>
<accession>W7T8B6</accession>
<evidence type="ECO:0000256" key="3">
    <source>
        <dbReference type="ARBA" id="ARBA00022664"/>
    </source>
</evidence>
<dbReference type="OrthoDB" id="21123at2759"/>
<keyword evidence="4" id="KW-0747">Spliceosome</keyword>
<evidence type="ECO:0000313" key="11">
    <source>
        <dbReference type="EMBL" id="EWM22657.1"/>
    </source>
</evidence>
<name>W7T8B6_9STRA</name>
<reference evidence="11 12" key="1">
    <citation type="journal article" date="2014" name="Mol. Plant">
        <title>Chromosome Scale Genome Assembly and Transcriptome Profiling of Nannochloropsis gaditana in Nitrogen Depletion.</title>
        <authorList>
            <person name="Corteggiani Carpinelli E."/>
            <person name="Telatin A."/>
            <person name="Vitulo N."/>
            <person name="Forcato C."/>
            <person name="D'Angelo M."/>
            <person name="Schiavon R."/>
            <person name="Vezzi A."/>
            <person name="Giacometti G.M."/>
            <person name="Morosinotto T."/>
            <person name="Valle G."/>
        </authorList>
    </citation>
    <scope>NUCLEOTIDE SEQUENCE [LARGE SCALE GENOMIC DNA]</scope>
    <source>
        <strain evidence="11 12">B-31</strain>
    </source>
</reference>
<evidence type="ECO:0000256" key="5">
    <source>
        <dbReference type="ARBA" id="ARBA00023054"/>
    </source>
</evidence>
<evidence type="ECO:0000259" key="10">
    <source>
        <dbReference type="SMART" id="SM01083"/>
    </source>
</evidence>
<evidence type="ECO:0000313" key="12">
    <source>
        <dbReference type="Proteomes" id="UP000019335"/>
    </source>
</evidence>
<sequence length="400" mass="46005">MSLKFLAKKTWNPTNLKNVEKVWKAEQKAANEEKRMAEFRKQIAEERQLQELKELQVSAGLVDKNQTAKLDWMYEGPMATMQDHQQDTEQYLLGKEVTVKEQDSEVKRVENQPGMLYLNSVSAKNDLFTRLHEDPLLLIKQNELKKREDVVKNPVKMARIRQQLEAELARKKEKKNAKREKKRARKEAKKAKKEKKRQKDSMDSAEAASLHREQDKGKKGSRAQESDGGSTESSGSEAEAKERKQRYGLQTYGGGSNGANGNASGDGRARALGPDPEVLAAKEKARLEEERERRERLRRKPLTEKEKAERLSAMRLDGIVNEEQRRSRVEKGRHQEKEEAEREAGTTAENGRGSRREDRPEFLQKLGVQVYMGGDETLEERMDRLRHTRQRNRGGEAGFL</sequence>
<feature type="compositionally biased region" description="Basic and acidic residues" evidence="9">
    <location>
        <begin position="209"/>
        <end position="225"/>
    </location>
</feature>
<comment type="similarity">
    <text evidence="2">Belongs to the CWC25 family.</text>
</comment>
<dbReference type="EMBL" id="AZIL01002132">
    <property type="protein sequence ID" value="EWM22657.1"/>
    <property type="molecule type" value="Genomic_DNA"/>
</dbReference>
<organism evidence="11 12">
    <name type="scientific">Nannochloropsis gaditana</name>
    <dbReference type="NCBI Taxonomy" id="72520"/>
    <lineage>
        <taxon>Eukaryota</taxon>
        <taxon>Sar</taxon>
        <taxon>Stramenopiles</taxon>
        <taxon>Ochrophyta</taxon>
        <taxon>Eustigmatophyceae</taxon>
        <taxon>Eustigmatales</taxon>
        <taxon>Monodopsidaceae</taxon>
        <taxon>Nannochloropsis</taxon>
    </lineage>
</organism>
<keyword evidence="5 8" id="KW-0175">Coiled coil</keyword>
<protein>
    <submittedName>
        <fullName evidence="11">CBF1-interacting co-repressor CIR, N-terminal domain protein</fullName>
    </submittedName>
</protein>
<keyword evidence="7" id="KW-0539">Nucleus</keyword>
<keyword evidence="12" id="KW-1185">Reference proteome</keyword>